<dbReference type="AlphaFoldDB" id="A0A1T4LS70"/>
<reference evidence="3" key="1">
    <citation type="submission" date="2017-02" db="EMBL/GenBank/DDBJ databases">
        <authorList>
            <person name="Varghese N."/>
            <person name="Submissions S."/>
        </authorList>
    </citation>
    <scope>NUCLEOTIDE SEQUENCE [LARGE SCALE GENOMIC DNA]</scope>
    <source>
        <strain evidence="3">DSM 15739</strain>
    </source>
</reference>
<dbReference type="Gene3D" id="3.40.50.150">
    <property type="entry name" value="Vaccinia Virus protein VP39"/>
    <property type="match status" value="1"/>
</dbReference>
<accession>A0A1T4LS70</accession>
<sequence length="202" mass="23934">MDNHQIDAHLGIQTHHLIEQEFGDHFWHYHRTESTDYHVLDHLFREFEFSDTDQLVDMGSGTGRVLIYSAYKLKIPVVGVEFIPAAFNIAQRNILAFNEKMGQQYPITILNQPVEEYQISSRDTVFYFFNPFQLVIMRPVIYRIMQSVVAFPRKITLIYYYPLDSCIQFIEEKTDFQLKKTILLPGNQQDSREKIVIYQNNF</sequence>
<gene>
    <name evidence="2" type="ORF">SAMN02746011_01185</name>
</gene>
<dbReference type="InterPro" id="IPR029063">
    <property type="entry name" value="SAM-dependent_MTases_sf"/>
</dbReference>
<dbReference type="InterPro" id="IPR025789">
    <property type="entry name" value="DOT1_dom"/>
</dbReference>
<evidence type="ECO:0000259" key="1">
    <source>
        <dbReference type="Pfam" id="PF08123"/>
    </source>
</evidence>
<dbReference type="SUPFAM" id="SSF53335">
    <property type="entry name" value="S-adenosyl-L-methionine-dependent methyltransferases"/>
    <property type="match status" value="1"/>
</dbReference>
<keyword evidence="3" id="KW-1185">Reference proteome</keyword>
<organism evidence="2 3">
    <name type="scientific">Globicatella sulfidifaciens DSM 15739</name>
    <dbReference type="NCBI Taxonomy" id="1121925"/>
    <lineage>
        <taxon>Bacteria</taxon>
        <taxon>Bacillati</taxon>
        <taxon>Bacillota</taxon>
        <taxon>Bacilli</taxon>
        <taxon>Lactobacillales</taxon>
        <taxon>Aerococcaceae</taxon>
        <taxon>Globicatella</taxon>
    </lineage>
</organism>
<dbReference type="RefSeq" id="WP_078755933.1">
    <property type="nucleotide sequence ID" value="NZ_FUWO01000009.1"/>
</dbReference>
<dbReference type="Pfam" id="PF08123">
    <property type="entry name" value="DOT1"/>
    <property type="match status" value="1"/>
</dbReference>
<evidence type="ECO:0000313" key="3">
    <source>
        <dbReference type="Proteomes" id="UP000189941"/>
    </source>
</evidence>
<protein>
    <submittedName>
        <fullName evidence="2">Histone methylation protein DOT1</fullName>
    </submittedName>
</protein>
<dbReference type="OrthoDB" id="9780095at2"/>
<proteinExistence type="predicted"/>
<evidence type="ECO:0000313" key="2">
    <source>
        <dbReference type="EMBL" id="SJZ57570.1"/>
    </source>
</evidence>
<feature type="domain" description="DOT1" evidence="1">
    <location>
        <begin position="37"/>
        <end position="101"/>
    </location>
</feature>
<dbReference type="Proteomes" id="UP000189941">
    <property type="component" value="Unassembled WGS sequence"/>
</dbReference>
<dbReference type="STRING" id="1121925.SAMN02746011_01185"/>
<dbReference type="GO" id="GO:0031151">
    <property type="term" value="F:histone H3K79 methyltransferase activity"/>
    <property type="evidence" value="ECO:0007669"/>
    <property type="project" value="InterPro"/>
</dbReference>
<dbReference type="EMBL" id="FUWO01000009">
    <property type="protein sequence ID" value="SJZ57570.1"/>
    <property type="molecule type" value="Genomic_DNA"/>
</dbReference>
<dbReference type="CDD" id="cd02440">
    <property type="entry name" value="AdoMet_MTases"/>
    <property type="match status" value="1"/>
</dbReference>
<name>A0A1T4LS70_9LACT</name>